<dbReference type="Proteomes" id="UP001596174">
    <property type="component" value="Unassembled WGS sequence"/>
</dbReference>
<accession>A0ABW1G2I3</accession>
<feature type="compositionally biased region" description="Polar residues" evidence="1">
    <location>
        <begin position="66"/>
        <end position="84"/>
    </location>
</feature>
<dbReference type="EMBL" id="JBHSQJ010000039">
    <property type="protein sequence ID" value="MFC5907687.1"/>
    <property type="molecule type" value="Genomic_DNA"/>
</dbReference>
<evidence type="ECO:0000256" key="1">
    <source>
        <dbReference type="SAM" id="MobiDB-lite"/>
    </source>
</evidence>
<feature type="region of interest" description="Disordered" evidence="1">
    <location>
        <begin position="59"/>
        <end position="103"/>
    </location>
</feature>
<evidence type="ECO:0000256" key="2">
    <source>
        <dbReference type="SAM" id="Phobius"/>
    </source>
</evidence>
<organism evidence="3 4">
    <name type="scientific">Streptacidiphilus monticola</name>
    <dbReference type="NCBI Taxonomy" id="2161674"/>
    <lineage>
        <taxon>Bacteria</taxon>
        <taxon>Bacillati</taxon>
        <taxon>Actinomycetota</taxon>
        <taxon>Actinomycetes</taxon>
        <taxon>Kitasatosporales</taxon>
        <taxon>Streptomycetaceae</taxon>
        <taxon>Streptacidiphilus</taxon>
    </lineage>
</organism>
<evidence type="ECO:0000313" key="4">
    <source>
        <dbReference type="Proteomes" id="UP001596174"/>
    </source>
</evidence>
<evidence type="ECO:0000313" key="3">
    <source>
        <dbReference type="EMBL" id="MFC5907687.1"/>
    </source>
</evidence>
<reference evidence="4" key="1">
    <citation type="journal article" date="2019" name="Int. J. Syst. Evol. Microbiol.">
        <title>The Global Catalogue of Microorganisms (GCM) 10K type strain sequencing project: providing services to taxonomists for standard genome sequencing and annotation.</title>
        <authorList>
            <consortium name="The Broad Institute Genomics Platform"/>
            <consortium name="The Broad Institute Genome Sequencing Center for Infectious Disease"/>
            <person name="Wu L."/>
            <person name="Ma J."/>
        </authorList>
    </citation>
    <scope>NUCLEOTIDE SEQUENCE [LARGE SCALE GENOMIC DNA]</scope>
    <source>
        <strain evidence="4">JCM 4816</strain>
    </source>
</reference>
<feature type="compositionally biased region" description="Pro residues" evidence="1">
    <location>
        <begin position="89"/>
        <end position="98"/>
    </location>
</feature>
<sequence length="228" mass="23483">MSYPQPPGDEPPPTGVTYTRPPEQQAALDAQNRKNRSKGCGCLALVATVIGIGIAAAAGGGDKTENTASNQANPNVGISTTKVITTSPNPKPTAPKPTPTKADPNLALKRAITSWWNGGGSDKASAIETDFNSITTDSGNQDVNGLDNDCSSLSADVTAAQEYRPIPDKAAQSHWRKALNLYASAASDCLIGIAGNDASLIVKSSREIGAGVAQLNQTTARITEIAAL</sequence>
<keyword evidence="2" id="KW-1133">Transmembrane helix</keyword>
<keyword evidence="2" id="KW-0812">Transmembrane</keyword>
<name>A0ABW1G2I3_9ACTN</name>
<gene>
    <name evidence="3" type="ORF">ACFP3V_10685</name>
</gene>
<feature type="transmembrane region" description="Helical" evidence="2">
    <location>
        <begin position="42"/>
        <end position="61"/>
    </location>
</feature>
<comment type="caution">
    <text evidence="3">The sequence shown here is derived from an EMBL/GenBank/DDBJ whole genome shotgun (WGS) entry which is preliminary data.</text>
</comment>
<feature type="region of interest" description="Disordered" evidence="1">
    <location>
        <begin position="1"/>
        <end position="34"/>
    </location>
</feature>
<dbReference type="RefSeq" id="WP_380582364.1">
    <property type="nucleotide sequence ID" value="NZ_JBHSQJ010000039.1"/>
</dbReference>
<proteinExistence type="predicted"/>
<feature type="compositionally biased region" description="Pro residues" evidence="1">
    <location>
        <begin position="1"/>
        <end position="14"/>
    </location>
</feature>
<keyword evidence="2" id="KW-0472">Membrane</keyword>
<protein>
    <submittedName>
        <fullName evidence="3">Uncharacterized protein</fullName>
    </submittedName>
</protein>
<keyword evidence="4" id="KW-1185">Reference proteome</keyword>